<feature type="compositionally biased region" description="Polar residues" evidence="2">
    <location>
        <begin position="110"/>
        <end position="123"/>
    </location>
</feature>
<sequence length="3535" mass="398083">MAPSNEKSPSSKDDIRGQLSDMQKRLFKKAKPNSNEATPSSGSSSLLSSQHRPQDEKNPESHHGSLPVSPPHERHLPHHLDESPMAGFLPTRGASGSSTSSNITSAGSSKRSTSMISSLSTPTMPAPGPESKGNDVSFVVGLSENLLTECRRLNAENKKIKQKFNSALDEIQSFKDEIFQLRNYNQIYTSKEEALKDKNWVLETDSLQLREELAMVKKENDKLKAIEEDLARKVEQLGVENDSWVLKHQVLNKSLTEAKKEWDNERNEMTHRITALNDENDLLHLKLNGGDLSSVVDVSKSEVRDLSDDGADAEHEAHVTFDSILEELQSHDDKISTTTSTLNSKEEVEILRGKLEDSNKTIAKLKTSILKLKNDSSQHSPRHNHHHQTFAQSQRFNQNTPFLSHVADTSKFSIMQSPTRRDATISPTKRHSMGSIGQKDSIALLKKGKIAMSPDKRHSMSSPLKSRSTNNPIRDEHDHGHDHNWEKNIFITNLETPSKPRAINESFDSDVDSMHTRSFHNVSGSSAGNLDIPYLMDTSDEEGSPATKSPATLKSKLELNLGKSEDTGSKNKSSSSIQEYLKANNMVMIPAEEFENLKANVVDDENKLVSVATLRGFTMLKKQEYEDLLSEEEMKKKLLQKGLVTIPEGELAEVKKKAYHYDTPDVEWVTNIANSLGYILTTTDHYDSLTKQANDPPIAHLREKVKSHDSSIVSNHELESLKEPTLDEISARAAKLDSVVVSNDVYKSLKSPSISSIKEQAAKHDLAVLTIDEHRKLRQVIEKPSLDYLKTHLPAHRHTVLKNDDYNKLVKKATEPTPEEVKVQADRQGIVTLTKSEYVKLYKDANDPTLEHLKKHADAMEYTVVSLSGYESLRSQVDIPSEEFVEKRFPDYKLMKRVEFDELTKAANEPTVEQLRNKSAAFGLDLVSRKKYDEIKQLAYTPNLEHLQKLAESHQKRVVSQEELESLQNPSLETIKSISSKFDHEVVETKELSKLRKTVEEPELRYLKSQLEKHGSQVISNEEKKNLEKLAYNFDEARVKNLAKKHSLVAISDAEFNTLQNPSMEALSKSLENYGYMSISKDDFDKLKKPPTIEEVEAYAKSHNRELITPESHQELKSLAHEPDIAHLQLKSKILDHVLVHRDEHDKLKSIRDSPSRDFLETAAIKHNLHLVDKLEFEELKNSVDHPDLETLKTKLSVFAYAAVPNQELERLNESLDKPSLEYLVEKSNVIDREILPSDELRQLKQLAKLANEPSKEHIEEKAKLLGYTVVSSSELEDLQRRIKEPSLDELTAKAETAGHKLVKSDEWERTKQLAEDPTTDHMSSLASRKKLKLVPVDDYNDLVAKSTRPDLDYVKKMASAHDYKVLKADELHDLRNKANEPSLEHIKKVASAKKLKVVPQEEYTELIEKLERPSLDYIKSVASSQNFEMVPAHSYKELVQRAESPDFEHVKSVAAKIDAMALPKSDYEKLDSLANRPPIEHVRTVAKSLHCDVIPETELKQLRNPSADDVKERGQKMGLWVGEKTEYTKLIEQIDTPALGYLQEKAEKFGSTLVFKDDFEALQKKAHTPDLAHIKEKAGERDHVLYHKDEALKLTRLAHSPDVEHVKSVAKLAGLVVLTEDAHKDLTNPSMSTLEKHASNIEHSLVPTKEISRLKELDERPSKDFIEKKAAQIDHVVLSTTDHAELSNLANHPPADHVIKTAASVGLTAIPSSKYETLVSVSKNPSVEFLADKAKQQGKELIPTAELKQLKDSLSNPNMDYLMEKAKSHHAAIVVDAEAYQQLNEIKQKPTMEFLTEKVQALGSRVIPIDELKDLERKCNEPTKEEVIASGKKLDLTVIPKSKHNELEQKLENPSEDYLKAHASKLNFALVSNEDHDKLRSLAQSPSKEHIQEKAESAGLIVLSKGEYEGLVKDSKDPSEQKLKSMASSKGFTLIDPVALKALRTQIEAPSLDYLKDHAAKQSCVVVTSSEMEEKQKMIDAPTAEYLTSKSSNLGLKVIANQELKELRSKADSPSIEFIMEKAKILHYDVLREDEHLSLREKAENPSVELLKVQASKKGMTVLGNEEYDSLVDPTVEVLKENGLKLGLHVLPKSEFEVMKKHQDSPSLDYLKSKAETYDQAIISCKLLEKMRENIDHPSMEYLTNKSTALGLKLVKKEELDKLSQNAESPSQEHLAAKAALLSLTLVPASKYDALVAQAEMPSLDHITKKAKIHGHSLVSDSEYESLKQTSDPVSYLSREKNMVVVPKEEHDGLVEKSCRSLEDHAREKSMVLVPPKEHEDLVKRANKSVEECAAEQGKIVLSIDEHSALQQASNKSLEQFASEKNMVVLEKDEHESLHTRANKSLDLLAQEARKVAIPLDEYNELEKQAKMPLADKASEAGMAVLPQAELVSMKSLIKNPSLEYLKKCCDKHLQQMVSKEDYEQLKSRADEPLEVKAKDAGLELIEPAELRKLHEDIESPTEDYLSSKANGLGFKLLKGDQYETLFAYSKKSIDEIAHDNDLTVVPIDKYEELVKSIDDPTIDYLSEKAKQKNFVLTSAEKYEVMKKNFNTPEITFLREKAQAKGFIVIPTDEYESLKEKSEQSLESRAAGAGMVLIGQSTFKKSSDEKAETKARCSLLEKANDKLQESCDELRKEKADVLAKLENPDMSYLESKVKDHQMALLPIAEHSRFENVKSALGEQLNRVEQGKKFRVVENAEYDDLKAAAHKSIEQRASEQNLHLMPISEHQNIVNKKEELTKQNEALTQQLKFPSIGYIKEHSGDLGLVAVEKAAYDKLLEESALSLEDRAKMAQMVVIDQQEYNGLQKPDIKRLSELCKEIQYVAVPIVEFDKIRALQTSPPISFINEHAENNGLKVLTKKDYLQLEQLANAPVHERLEGTDLKLIKTAEYDDLIVKAHQPSASHLESIASSKGLAVIPVVELGSLREKADQNLVDRMTEDGYAVVTIEEEEEKDKELKRLRLAINRTFDELAHERGMAVLSQAEYEQLQEKVKASELDKESRAAEPEIGQVILSTSEYETLVEMSKNSREEPQSEPSEQPAMHNRPVSVEIRKSTSESDMENYHDAANMFTVSEDELRSNASQKNLAVLTKAEHESLITDDYERASRIAKKLSLVLVPEADFLRLKQASAEKDARQSRVLELETYIADLKRISTGDSSYHKEAVTSYFSVAGNKAAIVAAAKNLHLLVIAESSYIATTTHPTPDVDNVKIIPSSYFYQLVQFKSMTVDRISNEQFEQYALKRGYVRNKMTPVMKDTAAFKETRITPPQKITNTDASRFVSPSHPATVRDEEYSANKPLQRRVPQSSSIRTNLSERSNAGSIGSVAAFSMATDVSFTDRSMIPAITQVVIGEYLFKYYRKFSALSAIAETRHERYFWVHPYSLTLYWSESNPVLSNPAAVKTRAAAIISVESVHDSNPIPTGLYYKSIIVHSNGNRSVKITCATRQRHNIWYNALRYLVSRNIDDLTVDEDANDLAMDTEERRPSQSESHRNLESLLDTGDRRAYPRPKRMSSHTRMSVSPSTGTVSKITSRRH</sequence>
<accession>A0ABP0ZUY9</accession>
<organism evidence="4 5">
    <name type="scientific">Lodderomyces beijingensis</name>
    <dbReference type="NCBI Taxonomy" id="1775926"/>
    <lineage>
        <taxon>Eukaryota</taxon>
        <taxon>Fungi</taxon>
        <taxon>Dikarya</taxon>
        <taxon>Ascomycota</taxon>
        <taxon>Saccharomycotina</taxon>
        <taxon>Pichiomycetes</taxon>
        <taxon>Debaryomycetaceae</taxon>
        <taxon>Candida/Lodderomyces clade</taxon>
        <taxon>Lodderomyces</taxon>
    </lineage>
</organism>
<dbReference type="GeneID" id="92210420"/>
<feature type="coiled-coil region" evidence="1">
    <location>
        <begin position="2980"/>
        <end position="3007"/>
    </location>
</feature>
<dbReference type="Proteomes" id="UP001497383">
    <property type="component" value="Chromosome 6"/>
</dbReference>
<dbReference type="InterPro" id="IPR053005">
    <property type="entry name" value="Nuclear_Pos-Cytoskel_Interact"/>
</dbReference>
<feature type="coiled-coil region" evidence="1">
    <location>
        <begin position="2611"/>
        <end position="2645"/>
    </location>
</feature>
<reference evidence="4 5" key="1">
    <citation type="submission" date="2024-03" db="EMBL/GenBank/DDBJ databases">
        <authorList>
            <person name="Brejova B."/>
        </authorList>
    </citation>
    <scope>NUCLEOTIDE SEQUENCE [LARGE SCALE GENOMIC DNA]</scope>
    <source>
        <strain evidence="4 5">CBS 14171</strain>
    </source>
</reference>
<feature type="compositionally biased region" description="Polar residues" evidence="2">
    <location>
        <begin position="3515"/>
        <end position="3535"/>
    </location>
</feature>
<feature type="compositionally biased region" description="Basic and acidic residues" evidence="2">
    <location>
        <begin position="52"/>
        <end position="63"/>
    </location>
</feature>
<feature type="compositionally biased region" description="Low complexity" evidence="2">
    <location>
        <begin position="93"/>
        <end position="109"/>
    </location>
</feature>
<proteinExistence type="predicted"/>
<dbReference type="PANTHER" id="PTHR28190">
    <property type="entry name" value="NUCLEAR MIGRATION PROTEIN NUM1"/>
    <property type="match status" value="1"/>
</dbReference>
<gene>
    <name evidence="4" type="ORF">LODBEIA_P52240</name>
</gene>
<feature type="region of interest" description="Disordered" evidence="2">
    <location>
        <begin position="533"/>
        <end position="575"/>
    </location>
</feature>
<dbReference type="EMBL" id="OZ022410">
    <property type="protein sequence ID" value="CAK9441356.1"/>
    <property type="molecule type" value="Genomic_DNA"/>
</dbReference>
<dbReference type="Pfam" id="PF12814">
    <property type="entry name" value="Mcp5_PH"/>
    <property type="match status" value="1"/>
</dbReference>
<feature type="region of interest" description="Disordered" evidence="2">
    <location>
        <begin position="415"/>
        <end position="484"/>
    </location>
</feature>
<dbReference type="InterPro" id="IPR024774">
    <property type="entry name" value="PH_dom-Mcp5-type"/>
</dbReference>
<feature type="domain" description="Pleckstrin homology" evidence="3">
    <location>
        <begin position="3341"/>
        <end position="3461"/>
    </location>
</feature>
<feature type="region of interest" description="Disordered" evidence="2">
    <location>
        <begin position="3479"/>
        <end position="3535"/>
    </location>
</feature>
<keyword evidence="1" id="KW-0175">Coiled coil</keyword>
<feature type="compositionally biased region" description="Basic and acidic residues" evidence="2">
    <location>
        <begin position="71"/>
        <end position="82"/>
    </location>
</feature>
<feature type="coiled-coil region" evidence="1">
    <location>
        <begin position="206"/>
        <end position="279"/>
    </location>
</feature>
<feature type="coiled-coil region" evidence="1">
    <location>
        <begin position="143"/>
        <end position="177"/>
    </location>
</feature>
<feature type="region of interest" description="Disordered" evidence="2">
    <location>
        <begin position="375"/>
        <end position="397"/>
    </location>
</feature>
<dbReference type="CDD" id="cd13365">
    <property type="entry name" value="PH_PLC_plant-like"/>
    <property type="match status" value="1"/>
</dbReference>
<keyword evidence="5" id="KW-1185">Reference proteome</keyword>
<feature type="compositionally biased region" description="Polar residues" evidence="2">
    <location>
        <begin position="460"/>
        <end position="472"/>
    </location>
</feature>
<feature type="compositionally biased region" description="Basic and acidic residues" evidence="2">
    <location>
        <begin position="473"/>
        <end position="484"/>
    </location>
</feature>
<feature type="region of interest" description="Disordered" evidence="2">
    <location>
        <begin position="3024"/>
        <end position="3048"/>
    </location>
</feature>
<feature type="compositionally biased region" description="Basic and acidic residues" evidence="2">
    <location>
        <begin position="3480"/>
        <end position="3505"/>
    </location>
</feature>
<evidence type="ECO:0000313" key="4">
    <source>
        <dbReference type="EMBL" id="CAK9441356.1"/>
    </source>
</evidence>
<dbReference type="SUPFAM" id="SSF50729">
    <property type="entry name" value="PH domain-like"/>
    <property type="match status" value="1"/>
</dbReference>
<evidence type="ECO:0000256" key="2">
    <source>
        <dbReference type="SAM" id="MobiDB-lite"/>
    </source>
</evidence>
<dbReference type="RefSeq" id="XP_066832162.1">
    <property type="nucleotide sequence ID" value="XM_066975533.1"/>
</dbReference>
<feature type="region of interest" description="Disordered" evidence="2">
    <location>
        <begin position="1"/>
        <end position="132"/>
    </location>
</feature>
<feature type="region of interest" description="Disordered" evidence="2">
    <location>
        <begin position="3291"/>
        <end position="3310"/>
    </location>
</feature>
<name>A0ABP0ZUY9_9ASCO</name>
<feature type="compositionally biased region" description="Low complexity" evidence="2">
    <location>
        <begin position="40"/>
        <end position="49"/>
    </location>
</feature>
<evidence type="ECO:0000256" key="1">
    <source>
        <dbReference type="SAM" id="Coils"/>
    </source>
</evidence>
<protein>
    <recommendedName>
        <fullName evidence="3">Pleckstrin homology domain-containing protein</fullName>
    </recommendedName>
</protein>
<evidence type="ECO:0000259" key="3">
    <source>
        <dbReference type="Pfam" id="PF12814"/>
    </source>
</evidence>
<dbReference type="PANTHER" id="PTHR28190:SF1">
    <property type="entry name" value="NUCLEAR MIGRATION PROTEIN NUM1"/>
    <property type="match status" value="1"/>
</dbReference>
<evidence type="ECO:0000313" key="5">
    <source>
        <dbReference type="Proteomes" id="UP001497383"/>
    </source>
</evidence>